<gene>
    <name evidence="1" type="ORF">J4727_15920</name>
</gene>
<dbReference type="Proteomes" id="UP000664477">
    <property type="component" value="Unassembled WGS sequence"/>
</dbReference>
<dbReference type="AlphaFoldDB" id="A0A939NKR7"/>
<reference evidence="1" key="1">
    <citation type="submission" date="2021-03" db="EMBL/GenBank/DDBJ databases">
        <title>Molecular epidemiology and mechanisms of colistin and carbapenem resistance in Enterobacteriaceae from clinical isolates, the environment and porcine samples in Pretoria, South Africa.</title>
        <authorList>
            <person name="Bogoshi D."/>
            <person name="Mbelle N.M."/>
            <person name="Naidoo V."/>
            <person name="Osei Sekyere J."/>
        </authorList>
    </citation>
    <scope>NUCLEOTIDE SEQUENCE</scope>
    <source>
        <strain evidence="1">C052</strain>
    </source>
</reference>
<evidence type="ECO:0000313" key="1">
    <source>
        <dbReference type="EMBL" id="MBO1916474.1"/>
    </source>
</evidence>
<feature type="non-terminal residue" evidence="1">
    <location>
        <position position="52"/>
    </location>
</feature>
<comment type="caution">
    <text evidence="1">The sequence shown here is derived from an EMBL/GenBank/DDBJ whole genome shotgun (WGS) entry which is preliminary data.</text>
</comment>
<dbReference type="Gene3D" id="2.60.40.2070">
    <property type="match status" value="1"/>
</dbReference>
<evidence type="ECO:0000313" key="2">
    <source>
        <dbReference type="Proteomes" id="UP000664477"/>
    </source>
</evidence>
<sequence>MIPFGASVQLVQNNRKAVNSSIVGEGGQLFSTRMSKLLLASSLLTSSLLVVP</sequence>
<protein>
    <submittedName>
        <fullName evidence="1">Uncharacterized protein</fullName>
    </submittedName>
</protein>
<dbReference type="EMBL" id="JAGETQ010000114">
    <property type="protein sequence ID" value="MBO1916474.1"/>
    <property type="molecule type" value="Genomic_DNA"/>
</dbReference>
<accession>A0A939NKR7</accession>
<organism evidence="1 2">
    <name type="scientific">Providencia rettgeri</name>
    <dbReference type="NCBI Taxonomy" id="587"/>
    <lineage>
        <taxon>Bacteria</taxon>
        <taxon>Pseudomonadati</taxon>
        <taxon>Pseudomonadota</taxon>
        <taxon>Gammaproteobacteria</taxon>
        <taxon>Enterobacterales</taxon>
        <taxon>Morganellaceae</taxon>
        <taxon>Providencia</taxon>
    </lineage>
</organism>
<name>A0A939NKR7_PRORE</name>
<dbReference type="InterPro" id="IPR043142">
    <property type="entry name" value="PapC-like_C_sf"/>
</dbReference>
<proteinExistence type="predicted"/>